<protein>
    <recommendedName>
        <fullName evidence="9">Major facilitator superfamily (MFS) profile domain-containing protein</fullName>
    </recommendedName>
</protein>
<proteinExistence type="predicted"/>
<dbReference type="Proteomes" id="UP000321570">
    <property type="component" value="Unassembled WGS sequence"/>
</dbReference>
<name>A0A564YTL8_HYMDI</name>
<dbReference type="AlphaFoldDB" id="A0A564YTL8"/>
<reference evidence="7 8" key="1">
    <citation type="submission" date="2019-07" db="EMBL/GenBank/DDBJ databases">
        <authorList>
            <person name="Jastrzebski P J."/>
            <person name="Paukszto L."/>
            <person name="Jastrzebski P J."/>
        </authorList>
    </citation>
    <scope>NUCLEOTIDE SEQUENCE [LARGE SCALE GENOMIC DNA]</scope>
    <source>
        <strain evidence="7 8">WMS-il1</strain>
    </source>
</reference>
<organism evidence="7 8">
    <name type="scientific">Hymenolepis diminuta</name>
    <name type="common">Rat tapeworm</name>
    <dbReference type="NCBI Taxonomy" id="6216"/>
    <lineage>
        <taxon>Eukaryota</taxon>
        <taxon>Metazoa</taxon>
        <taxon>Spiralia</taxon>
        <taxon>Lophotrochozoa</taxon>
        <taxon>Platyhelminthes</taxon>
        <taxon>Cestoda</taxon>
        <taxon>Eucestoda</taxon>
        <taxon>Cyclophyllidea</taxon>
        <taxon>Hymenolepididae</taxon>
        <taxon>Hymenolepis</taxon>
    </lineage>
</organism>
<evidence type="ECO:0008006" key="9">
    <source>
        <dbReference type="Google" id="ProtNLM"/>
    </source>
</evidence>
<feature type="transmembrane region" description="Helical" evidence="6">
    <location>
        <begin position="110"/>
        <end position="132"/>
    </location>
</feature>
<keyword evidence="4 6" id="KW-1133">Transmembrane helix</keyword>
<keyword evidence="5 6" id="KW-0472">Membrane</keyword>
<dbReference type="SUPFAM" id="SSF103473">
    <property type="entry name" value="MFS general substrate transporter"/>
    <property type="match status" value="1"/>
</dbReference>
<keyword evidence="3 6" id="KW-0812">Transmembrane</keyword>
<dbReference type="InterPro" id="IPR052983">
    <property type="entry name" value="MFS_Riboflavin_Transporter"/>
</dbReference>
<keyword evidence="2" id="KW-0813">Transport</keyword>
<evidence type="ECO:0000313" key="7">
    <source>
        <dbReference type="EMBL" id="VUZ49894.1"/>
    </source>
</evidence>
<dbReference type="Gene3D" id="1.20.1250.20">
    <property type="entry name" value="MFS general substrate transporter like domains"/>
    <property type="match status" value="1"/>
</dbReference>
<gene>
    <name evidence="7" type="ORF">WMSIL1_LOCUS8831</name>
</gene>
<feature type="transmembrane region" description="Helical" evidence="6">
    <location>
        <begin position="53"/>
        <end position="71"/>
    </location>
</feature>
<evidence type="ECO:0000256" key="5">
    <source>
        <dbReference type="ARBA" id="ARBA00023136"/>
    </source>
</evidence>
<evidence type="ECO:0000256" key="2">
    <source>
        <dbReference type="ARBA" id="ARBA00022448"/>
    </source>
</evidence>
<dbReference type="EMBL" id="CABIJS010000333">
    <property type="protein sequence ID" value="VUZ49894.1"/>
    <property type="molecule type" value="Genomic_DNA"/>
</dbReference>
<dbReference type="InterPro" id="IPR036259">
    <property type="entry name" value="MFS_trans_sf"/>
</dbReference>
<evidence type="ECO:0000256" key="4">
    <source>
        <dbReference type="ARBA" id="ARBA00022989"/>
    </source>
</evidence>
<evidence type="ECO:0000256" key="1">
    <source>
        <dbReference type="ARBA" id="ARBA00004141"/>
    </source>
</evidence>
<dbReference type="GO" id="GO:0016020">
    <property type="term" value="C:membrane"/>
    <property type="evidence" value="ECO:0007669"/>
    <property type="project" value="UniProtKB-SubCell"/>
</dbReference>
<evidence type="ECO:0000313" key="8">
    <source>
        <dbReference type="Proteomes" id="UP000321570"/>
    </source>
</evidence>
<keyword evidence="8" id="KW-1185">Reference proteome</keyword>
<comment type="subcellular location">
    <subcellularLocation>
        <location evidence="1">Membrane</location>
        <topology evidence="1">Multi-pass membrane protein</topology>
    </subcellularLocation>
</comment>
<evidence type="ECO:0000256" key="6">
    <source>
        <dbReference type="SAM" id="Phobius"/>
    </source>
</evidence>
<evidence type="ECO:0000256" key="3">
    <source>
        <dbReference type="ARBA" id="ARBA00022692"/>
    </source>
</evidence>
<sequence>MIPLKLGEKGQGCIAIFGGFLILASLGQMYTITNMTPYVISYLHERLDSKVDYSFGIWISAGSISFYASSMPISGLLGRKVNILRLIVIPGFLNSLSHFASAYALTRNKILFFFTYSILTGIALGLAFGLVLQTTLTWFPKRNGLVVGICTVGSGLGSILLAPFQTLYINPNNLSPNNSTL</sequence>
<accession>A0A564YTL8</accession>
<feature type="transmembrane region" description="Helical" evidence="6">
    <location>
        <begin position="144"/>
        <end position="164"/>
    </location>
</feature>
<dbReference type="PANTHER" id="PTHR43385">
    <property type="entry name" value="RIBOFLAVIN TRANSPORTER RIBJ"/>
    <property type="match status" value="1"/>
</dbReference>
<feature type="transmembrane region" description="Helical" evidence="6">
    <location>
        <begin position="83"/>
        <end position="104"/>
    </location>
</feature>
<dbReference type="PANTHER" id="PTHR43385:SF1">
    <property type="entry name" value="RIBOFLAVIN TRANSPORTER RIBJ"/>
    <property type="match status" value="1"/>
</dbReference>
<feature type="transmembrane region" description="Helical" evidence="6">
    <location>
        <begin position="12"/>
        <end position="33"/>
    </location>
</feature>